<dbReference type="Pfam" id="PF08241">
    <property type="entry name" value="Methyltransf_11"/>
    <property type="match status" value="1"/>
</dbReference>
<organism evidence="4 5">
    <name type="scientific">Ancylobacter novellus</name>
    <name type="common">Thiobacillus novellus</name>
    <dbReference type="NCBI Taxonomy" id="921"/>
    <lineage>
        <taxon>Bacteria</taxon>
        <taxon>Pseudomonadati</taxon>
        <taxon>Pseudomonadota</taxon>
        <taxon>Alphaproteobacteria</taxon>
        <taxon>Hyphomicrobiales</taxon>
        <taxon>Xanthobacteraceae</taxon>
        <taxon>Ancylobacter</taxon>
    </lineage>
</organism>
<protein>
    <submittedName>
        <fullName evidence="4">SAM-dependent methyltransferase</fullName>
    </submittedName>
</protein>
<dbReference type="GO" id="GO:0008757">
    <property type="term" value="F:S-adenosylmethionine-dependent methyltransferase activity"/>
    <property type="evidence" value="ECO:0007669"/>
    <property type="project" value="InterPro"/>
</dbReference>
<evidence type="ECO:0000256" key="2">
    <source>
        <dbReference type="ARBA" id="ARBA00022679"/>
    </source>
</evidence>
<dbReference type="InterPro" id="IPR029063">
    <property type="entry name" value="SAM-dependent_MTases_sf"/>
</dbReference>
<reference evidence="4 5" key="1">
    <citation type="submission" date="2017-08" db="EMBL/GenBank/DDBJ databases">
        <title>Infants hospitalized years apart are colonized by the same room-sourced microbial strains.</title>
        <authorList>
            <person name="Brooks B."/>
            <person name="Olm M.R."/>
            <person name="Firek B.A."/>
            <person name="Baker R."/>
            <person name="Thomas B.C."/>
            <person name="Morowitz M.J."/>
            <person name="Banfield J.F."/>
        </authorList>
    </citation>
    <scope>NUCLEOTIDE SEQUENCE [LARGE SCALE GENOMIC DNA]</scope>
    <source>
        <strain evidence="4">S2_005_003_R2_43</strain>
    </source>
</reference>
<dbReference type="Proteomes" id="UP000249577">
    <property type="component" value="Unassembled WGS sequence"/>
</dbReference>
<dbReference type="PANTHER" id="PTHR13090:SF1">
    <property type="entry name" value="ARGININE-HYDROXYLASE NDUFAF5, MITOCHONDRIAL"/>
    <property type="match status" value="1"/>
</dbReference>
<dbReference type="InterPro" id="IPR013216">
    <property type="entry name" value="Methyltransf_11"/>
</dbReference>
<dbReference type="PANTHER" id="PTHR13090">
    <property type="entry name" value="ARGININE-HYDROXYLASE NDUFAF5, MITOCHONDRIAL"/>
    <property type="match status" value="1"/>
</dbReference>
<dbReference type="EMBL" id="QFPN01000012">
    <property type="protein sequence ID" value="PZQ11360.1"/>
    <property type="molecule type" value="Genomic_DNA"/>
</dbReference>
<keyword evidence="1 4" id="KW-0489">Methyltransferase</keyword>
<evidence type="ECO:0000259" key="3">
    <source>
        <dbReference type="Pfam" id="PF08241"/>
    </source>
</evidence>
<proteinExistence type="predicted"/>
<sequence>MTDRLAATLRPFPSALDLASPGTAVVEALRARPGAQRVVRMAFEPGDGGDLLGDPQALPFAAQSLDLVASGLALHFADDLPGVFAQVQRALKPDGLFLVALLGGDTLTELRQSFTAAEAEIEGGLSPRVLPFADVRAIGALLQRAAFALPVTDVDRVTVRYDSPLGLMQDLRAWGATNALAERSRKPLKRTTLARMLEIYDERFSDADGRVRATFEIVWASGWAPHDSQQQPLKPGTARTRLADALGVPEGPPRRRP</sequence>
<name>A0A2W5MD71_ANCNO</name>
<evidence type="ECO:0000313" key="5">
    <source>
        <dbReference type="Proteomes" id="UP000249577"/>
    </source>
</evidence>
<dbReference type="GO" id="GO:0032259">
    <property type="term" value="P:methylation"/>
    <property type="evidence" value="ECO:0007669"/>
    <property type="project" value="UniProtKB-KW"/>
</dbReference>
<evidence type="ECO:0000313" key="4">
    <source>
        <dbReference type="EMBL" id="PZQ11360.1"/>
    </source>
</evidence>
<keyword evidence="2 4" id="KW-0808">Transferase</keyword>
<dbReference type="AlphaFoldDB" id="A0A2W5MD71"/>
<accession>A0A2W5MD71</accession>
<feature type="domain" description="Methyltransferase type 11" evidence="3">
    <location>
        <begin position="51"/>
        <end position="98"/>
    </location>
</feature>
<comment type="caution">
    <text evidence="4">The sequence shown here is derived from an EMBL/GenBank/DDBJ whole genome shotgun (WGS) entry which is preliminary data.</text>
</comment>
<dbReference type="Gene3D" id="3.40.50.150">
    <property type="entry name" value="Vaccinia Virus protein VP39"/>
    <property type="match status" value="1"/>
</dbReference>
<dbReference type="InterPro" id="IPR050602">
    <property type="entry name" value="Malonyl-ACP_OMT"/>
</dbReference>
<dbReference type="SUPFAM" id="SSF53335">
    <property type="entry name" value="S-adenosyl-L-methionine-dependent methyltransferases"/>
    <property type="match status" value="1"/>
</dbReference>
<evidence type="ECO:0000256" key="1">
    <source>
        <dbReference type="ARBA" id="ARBA00022603"/>
    </source>
</evidence>
<gene>
    <name evidence="4" type="ORF">DI565_18490</name>
</gene>